<dbReference type="SUPFAM" id="SSF46946">
    <property type="entry name" value="S13-like H2TH domain"/>
    <property type="match status" value="1"/>
</dbReference>
<organism evidence="16 17">
    <name type="scientific">Corynebacterium durum F0235</name>
    <dbReference type="NCBI Taxonomy" id="1035195"/>
    <lineage>
        <taxon>Bacteria</taxon>
        <taxon>Bacillati</taxon>
        <taxon>Actinomycetota</taxon>
        <taxon>Actinomycetes</taxon>
        <taxon>Mycobacteriales</taxon>
        <taxon>Corynebacteriaceae</taxon>
        <taxon>Corynebacterium</taxon>
    </lineage>
</organism>
<keyword evidence="8" id="KW-0238">DNA-binding</keyword>
<dbReference type="SUPFAM" id="SSF81624">
    <property type="entry name" value="N-terminal domain of MutM-like DNA repair proteins"/>
    <property type="match status" value="1"/>
</dbReference>
<evidence type="ECO:0000256" key="1">
    <source>
        <dbReference type="ARBA" id="ARBA00009409"/>
    </source>
</evidence>
<dbReference type="InterPro" id="IPR015886">
    <property type="entry name" value="H2TH_FPG"/>
</dbReference>
<keyword evidence="7" id="KW-0862">Zinc</keyword>
<dbReference type="PANTHER" id="PTHR42697">
    <property type="entry name" value="ENDONUCLEASE 8"/>
    <property type="match status" value="1"/>
</dbReference>
<comment type="similarity">
    <text evidence="1">Belongs to the FPG family.</text>
</comment>
<keyword evidence="3" id="KW-0479">Metal-binding</keyword>
<evidence type="ECO:0000256" key="13">
    <source>
        <dbReference type="PROSITE-ProRule" id="PRU00391"/>
    </source>
</evidence>
<protein>
    <recommendedName>
        <fullName evidence="2">DNA-(apurinic or apyrimidinic site) lyase</fullName>
        <ecNumber evidence="2">4.2.99.18</ecNumber>
    </recommendedName>
</protein>
<sequence>MSKHYGGILNPHPYGTITTMPEGDSVFQLASRMQFLVGREVLHTDLRVASVATTTFTGETVERIWPYGKHLFMQLGERVLHTHLKMEGTWSFHLKGDRWKKPGYKARVVLAVDGTPHPRPIEAVGFELGFVRVFPLRDYPDRIAHLGPDVLGENWNPEEATKRILARPERPIGTALLDQRNLAGVGNEYRAEVCFIAGVHPATPVTHTDVSKIVDIVRRVMWANRNSPIRVTTGVRRAGENGYVFGRNNRPCRRCGTLIVKGELGGVDKGGDEGELERIIWWCPACQPRVL</sequence>
<evidence type="ECO:0000256" key="11">
    <source>
        <dbReference type="ARBA" id="ARBA00023268"/>
    </source>
</evidence>
<proteinExistence type="inferred from homology"/>
<keyword evidence="9" id="KW-0234">DNA repair</keyword>
<evidence type="ECO:0000313" key="17">
    <source>
        <dbReference type="Proteomes" id="UP000010445"/>
    </source>
</evidence>
<evidence type="ECO:0000256" key="6">
    <source>
        <dbReference type="ARBA" id="ARBA00022801"/>
    </source>
</evidence>
<dbReference type="PROSITE" id="PS51068">
    <property type="entry name" value="FPG_CAT"/>
    <property type="match status" value="1"/>
</dbReference>
<dbReference type="GO" id="GO:0140078">
    <property type="term" value="F:class I DNA-(apurinic or apyrimidinic site) endonuclease activity"/>
    <property type="evidence" value="ECO:0007669"/>
    <property type="project" value="UniProtKB-EC"/>
</dbReference>
<evidence type="ECO:0000313" key="16">
    <source>
        <dbReference type="EMBL" id="EKX90901.1"/>
    </source>
</evidence>
<keyword evidence="11" id="KW-0511">Multifunctional enzyme</keyword>
<dbReference type="Gene3D" id="1.10.8.50">
    <property type="match status" value="1"/>
</dbReference>
<dbReference type="SUPFAM" id="SSF57716">
    <property type="entry name" value="Glucocorticoid receptor-like (DNA-binding domain)"/>
    <property type="match status" value="1"/>
</dbReference>
<feature type="domain" description="Formamidopyrimidine-DNA glycosylase catalytic" evidence="15">
    <location>
        <begin position="21"/>
        <end position="94"/>
    </location>
</feature>
<dbReference type="HOGENOM" id="CLU_038423_2_0_11"/>
<dbReference type="Gene3D" id="3.20.190.10">
    <property type="entry name" value="MutM-like, N-terminal"/>
    <property type="match status" value="1"/>
</dbReference>
<reference evidence="16 17" key="1">
    <citation type="submission" date="2012-05" db="EMBL/GenBank/DDBJ databases">
        <authorList>
            <person name="Weinstock G."/>
            <person name="Sodergren E."/>
            <person name="Lobos E.A."/>
            <person name="Fulton L."/>
            <person name="Fulton R."/>
            <person name="Courtney L."/>
            <person name="Fronick C."/>
            <person name="O'Laughlin M."/>
            <person name="Godfrey J."/>
            <person name="Wilson R.M."/>
            <person name="Miner T."/>
            <person name="Farmer C."/>
            <person name="Delehaunty K."/>
            <person name="Cordes M."/>
            <person name="Minx P."/>
            <person name="Tomlinson C."/>
            <person name="Chen J."/>
            <person name="Wollam A."/>
            <person name="Pepin K.H."/>
            <person name="Bhonagiri V."/>
            <person name="Zhang X."/>
            <person name="Suruliraj S."/>
            <person name="Warren W."/>
            <person name="Mitreva M."/>
            <person name="Mardis E.R."/>
            <person name="Wilson R.K."/>
        </authorList>
    </citation>
    <scope>NUCLEOTIDE SEQUENCE [LARGE SCALE GENOMIC DNA]</scope>
    <source>
        <strain evidence="16 17">F0235</strain>
    </source>
</reference>
<dbReference type="PATRIC" id="fig|1035195.3.peg.864"/>
<gene>
    <name evidence="16" type="ORF">HMPREF9997_00965</name>
</gene>
<keyword evidence="12" id="KW-0326">Glycosidase</keyword>
<dbReference type="InterPro" id="IPR035937">
    <property type="entry name" value="FPG_N"/>
</dbReference>
<evidence type="ECO:0000259" key="15">
    <source>
        <dbReference type="PROSITE" id="PS51068"/>
    </source>
</evidence>
<evidence type="ECO:0000256" key="12">
    <source>
        <dbReference type="ARBA" id="ARBA00023295"/>
    </source>
</evidence>
<dbReference type="InterPro" id="IPR010979">
    <property type="entry name" value="Ribosomal_uS13-like_H2TH"/>
</dbReference>
<dbReference type="EMBL" id="AMEM01000016">
    <property type="protein sequence ID" value="EKX90901.1"/>
    <property type="molecule type" value="Genomic_DNA"/>
</dbReference>
<dbReference type="GO" id="GO:0000703">
    <property type="term" value="F:oxidized pyrimidine nucleobase lesion DNA N-glycosylase activity"/>
    <property type="evidence" value="ECO:0007669"/>
    <property type="project" value="TreeGrafter"/>
</dbReference>
<keyword evidence="10" id="KW-0456">Lyase</keyword>
<accession>L1MJ13</accession>
<keyword evidence="6" id="KW-0378">Hydrolase</keyword>
<dbReference type="GO" id="GO:0008270">
    <property type="term" value="F:zinc ion binding"/>
    <property type="evidence" value="ECO:0007669"/>
    <property type="project" value="UniProtKB-KW"/>
</dbReference>
<dbReference type="Pfam" id="PF06831">
    <property type="entry name" value="H2TH"/>
    <property type="match status" value="1"/>
</dbReference>
<keyword evidence="17" id="KW-1185">Reference proteome</keyword>
<evidence type="ECO:0000256" key="5">
    <source>
        <dbReference type="ARBA" id="ARBA00022771"/>
    </source>
</evidence>
<keyword evidence="5 13" id="KW-0863">Zinc-finger</keyword>
<dbReference type="CDD" id="cd08971">
    <property type="entry name" value="AcNei2_N"/>
    <property type="match status" value="1"/>
</dbReference>
<evidence type="ECO:0000256" key="9">
    <source>
        <dbReference type="ARBA" id="ARBA00023204"/>
    </source>
</evidence>
<dbReference type="InterPro" id="IPR044090">
    <property type="entry name" value="Nei2_N"/>
</dbReference>
<name>L1MJ13_9CORY</name>
<evidence type="ECO:0000256" key="2">
    <source>
        <dbReference type="ARBA" id="ARBA00012720"/>
    </source>
</evidence>
<keyword evidence="4" id="KW-0227">DNA damage</keyword>
<dbReference type="Pfam" id="PF01149">
    <property type="entry name" value="Fapy_DNA_glyco"/>
    <property type="match status" value="1"/>
</dbReference>
<evidence type="ECO:0000256" key="4">
    <source>
        <dbReference type="ARBA" id="ARBA00022763"/>
    </source>
</evidence>
<dbReference type="GO" id="GO:0003684">
    <property type="term" value="F:damaged DNA binding"/>
    <property type="evidence" value="ECO:0007669"/>
    <property type="project" value="InterPro"/>
</dbReference>
<evidence type="ECO:0000256" key="3">
    <source>
        <dbReference type="ARBA" id="ARBA00022723"/>
    </source>
</evidence>
<dbReference type="InterPro" id="IPR012319">
    <property type="entry name" value="FPG_cat"/>
</dbReference>
<evidence type="ECO:0000256" key="7">
    <source>
        <dbReference type="ARBA" id="ARBA00022833"/>
    </source>
</evidence>
<feature type="domain" description="FPG-type" evidence="14">
    <location>
        <begin position="243"/>
        <end position="288"/>
    </location>
</feature>
<evidence type="ECO:0000256" key="8">
    <source>
        <dbReference type="ARBA" id="ARBA00023125"/>
    </source>
</evidence>
<dbReference type="SMART" id="SM01232">
    <property type="entry name" value="H2TH"/>
    <property type="match status" value="1"/>
</dbReference>
<dbReference type="PROSITE" id="PS51066">
    <property type="entry name" value="ZF_FPG_2"/>
    <property type="match status" value="1"/>
</dbReference>
<dbReference type="PANTHER" id="PTHR42697:SF1">
    <property type="entry name" value="ENDONUCLEASE 8"/>
    <property type="match status" value="1"/>
</dbReference>
<dbReference type="GO" id="GO:0006284">
    <property type="term" value="P:base-excision repair"/>
    <property type="evidence" value="ECO:0007669"/>
    <property type="project" value="InterPro"/>
</dbReference>
<dbReference type="InterPro" id="IPR000214">
    <property type="entry name" value="Znf_DNA_glyclase/AP_lyase"/>
</dbReference>
<dbReference type="eggNOG" id="COG0266">
    <property type="taxonomic scope" value="Bacteria"/>
</dbReference>
<dbReference type="SMART" id="SM00898">
    <property type="entry name" value="Fapy_DNA_glyco"/>
    <property type="match status" value="1"/>
</dbReference>
<comment type="caution">
    <text evidence="16">The sequence shown here is derived from an EMBL/GenBank/DDBJ whole genome shotgun (WGS) entry which is preliminary data.</text>
</comment>
<dbReference type="Proteomes" id="UP000010445">
    <property type="component" value="Unassembled WGS sequence"/>
</dbReference>
<dbReference type="STRING" id="1035195.HMPREF9997_00965"/>
<dbReference type="EC" id="4.2.99.18" evidence="2"/>
<dbReference type="AlphaFoldDB" id="L1MJ13"/>
<evidence type="ECO:0000259" key="14">
    <source>
        <dbReference type="PROSITE" id="PS51066"/>
    </source>
</evidence>
<evidence type="ECO:0000256" key="10">
    <source>
        <dbReference type="ARBA" id="ARBA00023239"/>
    </source>
</evidence>